<sequence>MEYSEGLLRTLSHTSTQSISTTGTSFDAKWMPESTVLNQTRYKVSLKVSKEEGALLQKTWKNVISNSDTSNVQTSFTSSVFCVQFYNNLIRMMPGVEKLIPSLKHQASAFAGVINVAMSTLDDLSRMDESLERLGRLHSRILGIDAELFEIMGQALITTFRDRYANFGREEEECWSKLYCFLANSILQGGIDPVIEYSSTYAETREELISQQSIYESDEEAEDSVYDYLDFAGVSANKKNSTPKVSRSSASSQKTFVPSPGAYMTPRNSVSSAQSPQTLVNRSPAQQQRYNHPSPSSLAGMANIPSGIMHPPPQKVASLAPAKTQQSLKSSKRLSRRGKKAVGEEDPNCIIM</sequence>
<evidence type="ECO:0000256" key="1">
    <source>
        <dbReference type="SAM" id="MobiDB-lite"/>
    </source>
</evidence>
<dbReference type="PANTHER" id="PTHR43396:SF6">
    <property type="entry name" value="ABL201WP"/>
    <property type="match status" value="1"/>
</dbReference>
<feature type="compositionally biased region" description="Polar residues" evidence="1">
    <location>
        <begin position="266"/>
        <end position="297"/>
    </location>
</feature>
<reference evidence="3" key="1">
    <citation type="submission" date="2013-12" db="EMBL/GenBank/DDBJ databases">
        <authorList>
            <person name="Genoscope - CEA"/>
        </authorList>
    </citation>
    <scope>NUCLEOTIDE SEQUENCE</scope>
    <source>
        <strain evidence="3">CBS 1993</strain>
    </source>
</reference>
<dbReference type="InterPro" id="IPR044399">
    <property type="entry name" value="Mb-like_M"/>
</dbReference>
<name>W6MMR9_9ASCO</name>
<evidence type="ECO:0000313" key="3">
    <source>
        <dbReference type="EMBL" id="CDK27909.1"/>
    </source>
</evidence>
<reference evidence="3" key="2">
    <citation type="submission" date="2014-02" db="EMBL/GenBank/DDBJ databases">
        <title>Complete DNA sequence of /Kuraishia capsulata/ illustrates novel genomic features among budding yeasts (/Saccharomycotina/).</title>
        <authorList>
            <person name="Morales L."/>
            <person name="Noel B."/>
            <person name="Porcel B."/>
            <person name="Marcet-Houben M."/>
            <person name="Hullo M-F."/>
            <person name="Sacerdot C."/>
            <person name="Tekaia F."/>
            <person name="Leh-Louis V."/>
            <person name="Despons L."/>
            <person name="Khanna V."/>
            <person name="Aury J-M."/>
            <person name="Barbe V."/>
            <person name="Couloux A."/>
            <person name="Labadie K."/>
            <person name="Pelletier E."/>
            <person name="Souciet J-L."/>
            <person name="Boekhout T."/>
            <person name="Gabaldon T."/>
            <person name="Wincker P."/>
            <person name="Dujon B."/>
        </authorList>
    </citation>
    <scope>NUCLEOTIDE SEQUENCE</scope>
    <source>
        <strain evidence="3">CBS 1993</strain>
    </source>
</reference>
<accession>W6MMR9</accession>
<dbReference type="InterPro" id="IPR000971">
    <property type="entry name" value="Globin"/>
</dbReference>
<dbReference type="InterPro" id="IPR009050">
    <property type="entry name" value="Globin-like_sf"/>
</dbReference>
<dbReference type="GO" id="GO:0008941">
    <property type="term" value="F:nitric oxide dioxygenase NAD(P)H activity"/>
    <property type="evidence" value="ECO:0007669"/>
    <property type="project" value="TreeGrafter"/>
</dbReference>
<dbReference type="Gene3D" id="1.10.490.10">
    <property type="entry name" value="Globins"/>
    <property type="match status" value="1"/>
</dbReference>
<feature type="compositionally biased region" description="Basic residues" evidence="1">
    <location>
        <begin position="330"/>
        <end position="340"/>
    </location>
</feature>
<dbReference type="GO" id="GO:0020037">
    <property type="term" value="F:heme binding"/>
    <property type="evidence" value="ECO:0007669"/>
    <property type="project" value="InterPro"/>
</dbReference>
<feature type="compositionally biased region" description="Polar residues" evidence="1">
    <location>
        <begin position="238"/>
        <end position="256"/>
    </location>
</feature>
<dbReference type="InterPro" id="IPR012292">
    <property type="entry name" value="Globin/Proto"/>
</dbReference>
<keyword evidence="4" id="KW-1185">Reference proteome</keyword>
<dbReference type="PROSITE" id="PS01033">
    <property type="entry name" value="GLOBIN"/>
    <property type="match status" value="1"/>
</dbReference>
<feature type="domain" description="Globin" evidence="2">
    <location>
        <begin position="47"/>
        <end position="191"/>
    </location>
</feature>
<proteinExistence type="predicted"/>
<evidence type="ECO:0000313" key="4">
    <source>
        <dbReference type="Proteomes" id="UP000019384"/>
    </source>
</evidence>
<dbReference type="GeneID" id="34521289"/>
<evidence type="ECO:0000259" key="2">
    <source>
        <dbReference type="PROSITE" id="PS01033"/>
    </source>
</evidence>
<protein>
    <recommendedName>
        <fullName evidence="2">Globin domain-containing protein</fullName>
    </recommendedName>
</protein>
<dbReference type="STRING" id="1382522.W6MMR9"/>
<dbReference type="OrthoDB" id="436496at2759"/>
<dbReference type="SUPFAM" id="SSF46458">
    <property type="entry name" value="Globin-like"/>
    <property type="match status" value="1"/>
</dbReference>
<dbReference type="PANTHER" id="PTHR43396">
    <property type="entry name" value="FLAVOHEMOPROTEIN"/>
    <property type="match status" value="1"/>
</dbReference>
<dbReference type="AlphaFoldDB" id="W6MMR9"/>
<dbReference type="Proteomes" id="UP000019384">
    <property type="component" value="Unassembled WGS sequence"/>
</dbReference>
<dbReference type="GO" id="GO:0046210">
    <property type="term" value="P:nitric oxide catabolic process"/>
    <property type="evidence" value="ECO:0007669"/>
    <property type="project" value="TreeGrafter"/>
</dbReference>
<dbReference type="GO" id="GO:0071949">
    <property type="term" value="F:FAD binding"/>
    <property type="evidence" value="ECO:0007669"/>
    <property type="project" value="TreeGrafter"/>
</dbReference>
<feature type="region of interest" description="Disordered" evidence="1">
    <location>
        <begin position="238"/>
        <end position="352"/>
    </location>
</feature>
<dbReference type="RefSeq" id="XP_022459901.1">
    <property type="nucleotide sequence ID" value="XM_022602348.1"/>
</dbReference>
<dbReference type="EMBL" id="HG793128">
    <property type="protein sequence ID" value="CDK27909.1"/>
    <property type="molecule type" value="Genomic_DNA"/>
</dbReference>
<gene>
    <name evidence="3" type="ORF">KUCA_T00003889001</name>
</gene>
<dbReference type="HOGENOM" id="CLU_787693_0_0_1"/>
<dbReference type="GO" id="GO:0019825">
    <property type="term" value="F:oxygen binding"/>
    <property type="evidence" value="ECO:0007669"/>
    <property type="project" value="InterPro"/>
</dbReference>
<dbReference type="CDD" id="cd01040">
    <property type="entry name" value="Mb-like"/>
    <property type="match status" value="1"/>
</dbReference>
<dbReference type="GO" id="GO:0071500">
    <property type="term" value="P:cellular response to nitrosative stress"/>
    <property type="evidence" value="ECO:0007669"/>
    <property type="project" value="TreeGrafter"/>
</dbReference>
<organism evidence="3 4">
    <name type="scientific">Kuraishia capsulata CBS 1993</name>
    <dbReference type="NCBI Taxonomy" id="1382522"/>
    <lineage>
        <taxon>Eukaryota</taxon>
        <taxon>Fungi</taxon>
        <taxon>Dikarya</taxon>
        <taxon>Ascomycota</taxon>
        <taxon>Saccharomycotina</taxon>
        <taxon>Pichiomycetes</taxon>
        <taxon>Pichiales</taxon>
        <taxon>Pichiaceae</taxon>
        <taxon>Kuraishia</taxon>
    </lineage>
</organism>
<dbReference type="Pfam" id="PF00042">
    <property type="entry name" value="Globin"/>
    <property type="match status" value="1"/>
</dbReference>